<dbReference type="GO" id="GO:0015030">
    <property type="term" value="C:Cajal body"/>
    <property type="evidence" value="ECO:0007669"/>
    <property type="project" value="TreeGrafter"/>
</dbReference>
<dbReference type="SUPFAM" id="SSF54001">
    <property type="entry name" value="Cysteine proteinases"/>
    <property type="match status" value="1"/>
</dbReference>
<dbReference type="PANTHER" id="PTHR15294:SF3">
    <property type="entry name" value="SUMO-SPECIFIC ISOPEPTIDASE USPL1"/>
    <property type="match status" value="1"/>
</dbReference>
<accession>A0AAV4SXX6</accession>
<gene>
    <name evidence="2" type="primary">USPL1</name>
    <name evidence="2" type="ORF">CDAR_243011</name>
</gene>
<dbReference type="InterPro" id="IPR033505">
    <property type="entry name" value="USPL1"/>
</dbReference>
<dbReference type="InterPro" id="IPR038765">
    <property type="entry name" value="Papain-like_cys_pep_sf"/>
</dbReference>
<dbReference type="CDD" id="cd02257">
    <property type="entry name" value="Peptidase_C19"/>
    <property type="match status" value="1"/>
</dbReference>
<dbReference type="PANTHER" id="PTHR15294">
    <property type="entry name" value="RETINOVIN-RELATED"/>
    <property type="match status" value="1"/>
</dbReference>
<protein>
    <submittedName>
        <fullName evidence="2">SUMO-specific isopeptidase USPL1</fullName>
    </submittedName>
</protein>
<dbReference type="Pfam" id="PF15499">
    <property type="entry name" value="Peptidase_C98"/>
    <property type="match status" value="1"/>
</dbReference>
<keyword evidence="3" id="KW-1185">Reference proteome</keyword>
<comment type="caution">
    <text evidence="2">The sequence shown here is derived from an EMBL/GenBank/DDBJ whole genome shotgun (WGS) entry which is preliminary data.</text>
</comment>
<evidence type="ECO:0000313" key="3">
    <source>
        <dbReference type="Proteomes" id="UP001054837"/>
    </source>
</evidence>
<evidence type="ECO:0000313" key="2">
    <source>
        <dbReference type="EMBL" id="GIY37397.1"/>
    </source>
</evidence>
<dbReference type="EMBL" id="BPLQ01008447">
    <property type="protein sequence ID" value="GIY37397.1"/>
    <property type="molecule type" value="Genomic_DNA"/>
</dbReference>
<dbReference type="AlphaFoldDB" id="A0AAV4SXX6"/>
<dbReference type="InterPro" id="IPR028889">
    <property type="entry name" value="USP"/>
</dbReference>
<dbReference type="PROSITE" id="PS50235">
    <property type="entry name" value="USP_3"/>
    <property type="match status" value="1"/>
</dbReference>
<sequence>METLSNSPTENSNAEIVGIIKNYNKAISLINDVSDERHIEFAKDIFKNVQQSSYSYLQPLLKCKVGEPDSAHNALLNLIQQDKNFEDLFKVELLCKRNCEKCGTSEVLKREKTIITLSKVQNFTPGNPEALYQCSVCLSVDQKLCIIYKTLPPCVIFHFENGAGIKEEGLFDFEINDRKYFLTGLIVFKNSNPFNHFISYVRDIHKNLWLECNDLEENFVKFSSENPNINLEDIYIVIYEALDDKGTLHNSLNVIDEEKMVSNFELIDICSESDGDTSEDEKLSSENVCSENKSSWEDILTNFPSVKLVSVSSEDVVNFVDVEKQDKANKTTETKKIDAGNQNLMGIFEDSETIDSVVHADHEKQNQHANDHKFHDDCFCKKSTLDPFINSSVDTMLSDAFQCLSLDTSSSK</sequence>
<evidence type="ECO:0000259" key="1">
    <source>
        <dbReference type="PROSITE" id="PS50235"/>
    </source>
</evidence>
<dbReference type="Gene3D" id="3.90.70.10">
    <property type="entry name" value="Cysteine proteinases"/>
    <property type="match status" value="1"/>
</dbReference>
<reference evidence="2 3" key="1">
    <citation type="submission" date="2021-06" db="EMBL/GenBank/DDBJ databases">
        <title>Caerostris darwini draft genome.</title>
        <authorList>
            <person name="Kono N."/>
            <person name="Arakawa K."/>
        </authorList>
    </citation>
    <scope>NUCLEOTIDE SEQUENCE [LARGE SCALE GENOMIC DNA]</scope>
</reference>
<dbReference type="Proteomes" id="UP001054837">
    <property type="component" value="Unassembled WGS sequence"/>
</dbReference>
<dbReference type="GO" id="GO:0032183">
    <property type="term" value="F:SUMO binding"/>
    <property type="evidence" value="ECO:0007669"/>
    <property type="project" value="InterPro"/>
</dbReference>
<organism evidence="2 3">
    <name type="scientific">Caerostris darwini</name>
    <dbReference type="NCBI Taxonomy" id="1538125"/>
    <lineage>
        <taxon>Eukaryota</taxon>
        <taxon>Metazoa</taxon>
        <taxon>Ecdysozoa</taxon>
        <taxon>Arthropoda</taxon>
        <taxon>Chelicerata</taxon>
        <taxon>Arachnida</taxon>
        <taxon>Araneae</taxon>
        <taxon>Araneomorphae</taxon>
        <taxon>Entelegynae</taxon>
        <taxon>Araneoidea</taxon>
        <taxon>Araneidae</taxon>
        <taxon>Caerostris</taxon>
    </lineage>
</organism>
<dbReference type="GO" id="GO:0016926">
    <property type="term" value="P:protein desumoylation"/>
    <property type="evidence" value="ECO:0007669"/>
    <property type="project" value="TreeGrafter"/>
</dbReference>
<dbReference type="GO" id="GO:0030576">
    <property type="term" value="P:Cajal body organization"/>
    <property type="evidence" value="ECO:0007669"/>
    <property type="project" value="InterPro"/>
</dbReference>
<proteinExistence type="predicted"/>
<dbReference type="InterPro" id="IPR028890">
    <property type="entry name" value="Peptidase_C98"/>
</dbReference>
<feature type="domain" description="USP" evidence="1">
    <location>
        <begin position="1"/>
        <end position="242"/>
    </location>
</feature>
<name>A0AAV4SXX6_9ARAC</name>